<dbReference type="InterPro" id="IPR011006">
    <property type="entry name" value="CheY-like_superfamily"/>
</dbReference>
<dbReference type="Gene3D" id="3.40.50.2300">
    <property type="match status" value="1"/>
</dbReference>
<feature type="modified residue" description="4-aspartylphosphate" evidence="1">
    <location>
        <position position="58"/>
    </location>
</feature>
<reference evidence="3 5" key="1">
    <citation type="submission" date="2018-06" db="EMBL/GenBank/DDBJ databases">
        <title>Genomic Encyclopedia of Archaeal and Bacterial Type Strains, Phase II (KMG-II): from individual species to whole genera.</title>
        <authorList>
            <person name="Goeker M."/>
        </authorList>
    </citation>
    <scope>NUCLEOTIDE SEQUENCE [LARGE SCALE GENOMIC DNA]</scope>
    <source>
        <strain evidence="3 5">DSM 22686</strain>
    </source>
</reference>
<keyword evidence="1" id="KW-0597">Phosphoprotein</keyword>
<dbReference type="Pfam" id="PF00072">
    <property type="entry name" value="Response_reg"/>
    <property type="match status" value="1"/>
</dbReference>
<dbReference type="RefSeq" id="WP_143244216.1">
    <property type="nucleotide sequence ID" value="NZ_MSSV01000011.1"/>
</dbReference>
<dbReference type="AlphaFoldDB" id="A0A2W7R4C4"/>
<dbReference type="PROSITE" id="PS50110">
    <property type="entry name" value="RESPONSE_REGULATORY"/>
    <property type="match status" value="1"/>
</dbReference>
<sequence>MLETNCLLIDDDLDDQEFFAIGLKKVPMPINYSTAKNGLEALDLLSSSSDKPHFIFLDLNMPILSGKECLPQIRQLAGYDKVPIIIFSTSSYKVDIEDCQKLGATHFFTKVHSIKTLTETITQLISGEKLPFVLNATN</sequence>
<organism evidence="3 5">
    <name type="scientific">Algoriphagus ratkowskyi</name>
    <dbReference type="NCBI Taxonomy" id="57028"/>
    <lineage>
        <taxon>Bacteria</taxon>
        <taxon>Pseudomonadati</taxon>
        <taxon>Bacteroidota</taxon>
        <taxon>Cytophagia</taxon>
        <taxon>Cytophagales</taxon>
        <taxon>Cyclobacteriaceae</taxon>
        <taxon>Algoriphagus</taxon>
    </lineage>
</organism>
<dbReference type="EMBL" id="VORV01000001">
    <property type="protein sequence ID" value="TXD79725.1"/>
    <property type="molecule type" value="Genomic_DNA"/>
</dbReference>
<dbReference type="Proteomes" id="UP000321927">
    <property type="component" value="Unassembled WGS sequence"/>
</dbReference>
<keyword evidence="6" id="KW-1185">Reference proteome</keyword>
<dbReference type="PANTHER" id="PTHR44520:SF1">
    <property type="entry name" value="TWO-COMPONENT SYSTEM REGULATORY PROTEIN"/>
    <property type="match status" value="1"/>
</dbReference>
<evidence type="ECO:0000256" key="1">
    <source>
        <dbReference type="PROSITE-ProRule" id="PRU00169"/>
    </source>
</evidence>
<evidence type="ECO:0000313" key="4">
    <source>
        <dbReference type="EMBL" id="TXD79725.1"/>
    </source>
</evidence>
<dbReference type="Proteomes" id="UP000249115">
    <property type="component" value="Unassembled WGS sequence"/>
</dbReference>
<dbReference type="PANTHER" id="PTHR44520">
    <property type="entry name" value="RESPONSE REGULATOR RCP1-RELATED"/>
    <property type="match status" value="1"/>
</dbReference>
<feature type="domain" description="Response regulatory" evidence="2">
    <location>
        <begin position="5"/>
        <end position="125"/>
    </location>
</feature>
<evidence type="ECO:0000313" key="5">
    <source>
        <dbReference type="Proteomes" id="UP000249115"/>
    </source>
</evidence>
<protein>
    <submittedName>
        <fullName evidence="3">CheY-like chemotaxis protein</fullName>
    </submittedName>
    <submittedName>
        <fullName evidence="4">Response regulator</fullName>
    </submittedName>
</protein>
<accession>A0A2W7R4C4</accession>
<dbReference type="SUPFAM" id="SSF52172">
    <property type="entry name" value="CheY-like"/>
    <property type="match status" value="1"/>
</dbReference>
<evidence type="ECO:0000313" key="3">
    <source>
        <dbReference type="EMBL" id="PZX55344.1"/>
    </source>
</evidence>
<dbReference type="OrthoDB" id="7631574at2"/>
<proteinExistence type="predicted"/>
<evidence type="ECO:0000313" key="6">
    <source>
        <dbReference type="Proteomes" id="UP000321927"/>
    </source>
</evidence>
<dbReference type="SMART" id="SM00448">
    <property type="entry name" value="REC"/>
    <property type="match status" value="1"/>
</dbReference>
<name>A0A2W7R4C4_9BACT</name>
<gene>
    <name evidence="4" type="ORF">ESW18_00920</name>
    <name evidence="3" type="ORF">LV84_02482</name>
</gene>
<dbReference type="EMBL" id="QKZU01000009">
    <property type="protein sequence ID" value="PZX55344.1"/>
    <property type="molecule type" value="Genomic_DNA"/>
</dbReference>
<dbReference type="InterPro" id="IPR001789">
    <property type="entry name" value="Sig_transdc_resp-reg_receiver"/>
</dbReference>
<comment type="caution">
    <text evidence="3">The sequence shown here is derived from an EMBL/GenBank/DDBJ whole genome shotgun (WGS) entry which is preliminary data.</text>
</comment>
<dbReference type="GO" id="GO:0000160">
    <property type="term" value="P:phosphorelay signal transduction system"/>
    <property type="evidence" value="ECO:0007669"/>
    <property type="project" value="InterPro"/>
</dbReference>
<reference evidence="4 6" key="2">
    <citation type="submission" date="2019-08" db="EMBL/GenBank/DDBJ databases">
        <title>Genome of Algoriphagus ratkowskyi IC026.</title>
        <authorList>
            <person name="Bowman J.P."/>
        </authorList>
    </citation>
    <scope>NUCLEOTIDE SEQUENCE [LARGE SCALE GENOMIC DNA]</scope>
    <source>
        <strain evidence="4 6">IC026</strain>
    </source>
</reference>
<evidence type="ECO:0000259" key="2">
    <source>
        <dbReference type="PROSITE" id="PS50110"/>
    </source>
</evidence>
<dbReference type="InterPro" id="IPR052893">
    <property type="entry name" value="TCS_response_regulator"/>
</dbReference>